<reference evidence="1 2" key="1">
    <citation type="journal article" date="2016" name="Nat. Commun.">
        <title>Thousands of microbial genomes shed light on interconnected biogeochemical processes in an aquifer system.</title>
        <authorList>
            <person name="Anantharaman K."/>
            <person name="Brown C.T."/>
            <person name="Hug L.A."/>
            <person name="Sharon I."/>
            <person name="Castelle C.J."/>
            <person name="Probst A.J."/>
            <person name="Thomas B.C."/>
            <person name="Singh A."/>
            <person name="Wilkins M.J."/>
            <person name="Karaoz U."/>
            <person name="Brodie E.L."/>
            <person name="Williams K.H."/>
            <person name="Hubbard S.S."/>
            <person name="Banfield J.F."/>
        </authorList>
    </citation>
    <scope>NUCLEOTIDE SEQUENCE [LARGE SCALE GENOMIC DNA]</scope>
</reference>
<organism evidence="1 2">
    <name type="scientific">Candidatus Liptonbacteria bacterium GWB1_49_6</name>
    <dbReference type="NCBI Taxonomy" id="1798644"/>
    <lineage>
        <taxon>Bacteria</taxon>
        <taxon>Candidatus Liptoniibacteriota</taxon>
    </lineage>
</organism>
<dbReference type="STRING" id="1798644.A2122_01735"/>
<comment type="caution">
    <text evidence="1">The sequence shown here is derived from an EMBL/GenBank/DDBJ whole genome shotgun (WGS) entry which is preliminary data.</text>
</comment>
<proteinExistence type="predicted"/>
<dbReference type="Proteomes" id="UP000176648">
    <property type="component" value="Unassembled WGS sequence"/>
</dbReference>
<dbReference type="AlphaFoldDB" id="A0A1G2C6I8"/>
<gene>
    <name evidence="1" type="ORF">A2122_01735</name>
</gene>
<evidence type="ECO:0000313" key="1">
    <source>
        <dbReference type="EMBL" id="OGY96220.1"/>
    </source>
</evidence>
<dbReference type="EMBL" id="MHKU01000040">
    <property type="protein sequence ID" value="OGY96220.1"/>
    <property type="molecule type" value="Genomic_DNA"/>
</dbReference>
<name>A0A1G2C6I8_9BACT</name>
<evidence type="ECO:0000313" key="2">
    <source>
        <dbReference type="Proteomes" id="UP000176648"/>
    </source>
</evidence>
<accession>A0A1G2C6I8</accession>
<sequence length="289" mass="31670">MAKLNQKQAAQQTALRGDTDAAVTQLAALLASGDIGAAASLAEIEAFRGQWPEMLQHAYAFLRKPSSVYAGNVFTDITNLVALVGFKNGGWLDIHDQAVEIRSHLLADPELEKYANGSDASAGGLDQLIELAKTKGKSPYVWDWGNYSELDEDARAAKFDAAVAELLAKKKMFKDDAERRKHFFALANNYGSYRSAVRLYDKEGVGDLITFDPAAFAASALARAGRTKEAWQVAEAAVRLWWPVDFAQVTPVALLTDEGLRPLMTPERCEWVLRTPRGPAAVSKKKKKK</sequence>
<protein>
    <submittedName>
        <fullName evidence="1">Uncharacterized protein</fullName>
    </submittedName>
</protein>